<organism evidence="2 3">
    <name type="scientific">Streptomyces hintoniae</name>
    <dbReference type="NCBI Taxonomy" id="3075521"/>
    <lineage>
        <taxon>Bacteria</taxon>
        <taxon>Bacillati</taxon>
        <taxon>Actinomycetota</taxon>
        <taxon>Actinomycetes</taxon>
        <taxon>Kitasatosporales</taxon>
        <taxon>Streptomycetaceae</taxon>
        <taxon>Streptomyces</taxon>
    </lineage>
</organism>
<evidence type="ECO:0000313" key="2">
    <source>
        <dbReference type="EMBL" id="MDT0477587.1"/>
    </source>
</evidence>
<evidence type="ECO:0000313" key="3">
    <source>
        <dbReference type="Proteomes" id="UP001180489"/>
    </source>
</evidence>
<feature type="chain" id="PRO_5045253141" evidence="1">
    <location>
        <begin position="31"/>
        <end position="64"/>
    </location>
</feature>
<keyword evidence="3" id="KW-1185">Reference proteome</keyword>
<keyword evidence="1" id="KW-0732">Signal</keyword>
<evidence type="ECO:0000256" key="1">
    <source>
        <dbReference type="SAM" id="SignalP"/>
    </source>
</evidence>
<reference evidence="2" key="1">
    <citation type="submission" date="2024-05" db="EMBL/GenBank/DDBJ databases">
        <title>30 novel species of actinomycetes from the DSMZ collection.</title>
        <authorList>
            <person name="Nouioui I."/>
        </authorList>
    </citation>
    <scope>NUCLEOTIDE SEQUENCE</scope>
    <source>
        <strain evidence="2">DSM 41014</strain>
    </source>
</reference>
<feature type="signal peptide" evidence="1">
    <location>
        <begin position="1"/>
        <end position="30"/>
    </location>
</feature>
<accession>A0ABU2UWB0</accession>
<dbReference type="InterPro" id="IPR006311">
    <property type="entry name" value="TAT_signal"/>
</dbReference>
<name>A0ABU2UWB0_9ACTN</name>
<comment type="caution">
    <text evidence="2">The sequence shown here is derived from an EMBL/GenBank/DDBJ whole genome shotgun (WGS) entry which is preliminary data.</text>
</comment>
<proteinExistence type="predicted"/>
<dbReference type="RefSeq" id="WP_311637723.1">
    <property type="nucleotide sequence ID" value="NZ_JAVRFF010000066.1"/>
</dbReference>
<sequence length="64" mass="6357">MTARHRPPDALRRTVTAAAAGALAPAGAIALPAPASRAATTARGDVIANLWGSPPPATRPGPPR</sequence>
<gene>
    <name evidence="2" type="ORF">RM863_36250</name>
</gene>
<dbReference type="Proteomes" id="UP001180489">
    <property type="component" value="Unassembled WGS sequence"/>
</dbReference>
<dbReference type="EMBL" id="JAVRFF010000066">
    <property type="protein sequence ID" value="MDT0477587.1"/>
    <property type="molecule type" value="Genomic_DNA"/>
</dbReference>
<dbReference type="PROSITE" id="PS51318">
    <property type="entry name" value="TAT"/>
    <property type="match status" value="1"/>
</dbReference>
<protein>
    <submittedName>
        <fullName evidence="2">Uncharacterized protein</fullName>
    </submittedName>
</protein>